<comment type="caution">
    <text evidence="6">The sequence shown here is derived from an EMBL/GenBank/DDBJ whole genome shotgun (WGS) entry which is preliminary data.</text>
</comment>
<dbReference type="InterPro" id="IPR007110">
    <property type="entry name" value="Ig-like_dom"/>
</dbReference>
<dbReference type="PROSITE" id="PS50835">
    <property type="entry name" value="IG_LIKE"/>
    <property type="match status" value="2"/>
</dbReference>
<keyword evidence="3" id="KW-0393">Immunoglobulin domain</keyword>
<gene>
    <name evidence="6" type="ORF">UPYG_G00175250</name>
</gene>
<name>A0ABD0XCE2_UMBPY</name>
<dbReference type="SUPFAM" id="SSF49265">
    <property type="entry name" value="Fibronectin type III"/>
    <property type="match status" value="1"/>
</dbReference>
<comment type="similarity">
    <text evidence="1">Belongs to the protein kinase superfamily. CAMK Ser/Thr protein kinase family.</text>
</comment>
<evidence type="ECO:0000256" key="3">
    <source>
        <dbReference type="ARBA" id="ARBA00023319"/>
    </source>
</evidence>
<dbReference type="FunFam" id="2.60.40.10:FF:000080">
    <property type="entry name" value="Myosin light chain kinase, smooth muscle"/>
    <property type="match status" value="1"/>
</dbReference>
<dbReference type="InterPro" id="IPR013783">
    <property type="entry name" value="Ig-like_fold"/>
</dbReference>
<proteinExistence type="inferred from homology"/>
<dbReference type="Proteomes" id="UP001557470">
    <property type="component" value="Unassembled WGS sequence"/>
</dbReference>
<feature type="domain" description="Ig-like" evidence="4">
    <location>
        <begin position="1"/>
        <end position="80"/>
    </location>
</feature>
<dbReference type="SMART" id="SM00060">
    <property type="entry name" value="FN3"/>
    <property type="match status" value="1"/>
</dbReference>
<dbReference type="InterPro" id="IPR036116">
    <property type="entry name" value="FN3_sf"/>
</dbReference>
<dbReference type="InterPro" id="IPR036179">
    <property type="entry name" value="Ig-like_dom_sf"/>
</dbReference>
<evidence type="ECO:0000259" key="4">
    <source>
        <dbReference type="PROSITE" id="PS50835"/>
    </source>
</evidence>
<dbReference type="PROSITE" id="PS50853">
    <property type="entry name" value="FN3"/>
    <property type="match status" value="1"/>
</dbReference>
<evidence type="ECO:0000313" key="7">
    <source>
        <dbReference type="Proteomes" id="UP001557470"/>
    </source>
</evidence>
<dbReference type="PANTHER" id="PTHR13817:SF180">
    <property type="entry name" value="IMMUNOGLOBULIN-LIKE AND FIBRONECTIN TYPE III DOMAIN-CONTAINING 1, TANDEM DUPLICATE 3-RELATED"/>
    <property type="match status" value="1"/>
</dbReference>
<evidence type="ECO:0000256" key="1">
    <source>
        <dbReference type="ARBA" id="ARBA00006692"/>
    </source>
</evidence>
<reference evidence="6 7" key="1">
    <citation type="submission" date="2024-06" db="EMBL/GenBank/DDBJ databases">
        <authorList>
            <person name="Pan Q."/>
            <person name="Wen M."/>
            <person name="Jouanno E."/>
            <person name="Zahm M."/>
            <person name="Klopp C."/>
            <person name="Cabau C."/>
            <person name="Louis A."/>
            <person name="Berthelot C."/>
            <person name="Parey E."/>
            <person name="Roest Crollius H."/>
            <person name="Montfort J."/>
            <person name="Robinson-Rechavi M."/>
            <person name="Bouchez O."/>
            <person name="Lampietro C."/>
            <person name="Lopez Roques C."/>
            <person name="Donnadieu C."/>
            <person name="Postlethwait J."/>
            <person name="Bobe J."/>
            <person name="Verreycken H."/>
            <person name="Guiguen Y."/>
        </authorList>
    </citation>
    <scope>NUCLEOTIDE SEQUENCE [LARGE SCALE GENOMIC DNA]</scope>
    <source>
        <strain evidence="6">Up_M1</strain>
        <tissue evidence="6">Testis</tissue>
    </source>
</reference>
<dbReference type="SUPFAM" id="SSF48726">
    <property type="entry name" value="Immunoglobulin"/>
    <property type="match status" value="2"/>
</dbReference>
<feature type="domain" description="Fibronectin type-III" evidence="5">
    <location>
        <begin position="85"/>
        <end position="178"/>
    </location>
</feature>
<dbReference type="CDD" id="cd00063">
    <property type="entry name" value="FN3"/>
    <property type="match status" value="1"/>
</dbReference>
<organism evidence="6 7">
    <name type="scientific">Umbra pygmaea</name>
    <name type="common">Eastern mudminnow</name>
    <dbReference type="NCBI Taxonomy" id="75934"/>
    <lineage>
        <taxon>Eukaryota</taxon>
        <taxon>Metazoa</taxon>
        <taxon>Chordata</taxon>
        <taxon>Craniata</taxon>
        <taxon>Vertebrata</taxon>
        <taxon>Euteleostomi</taxon>
        <taxon>Actinopterygii</taxon>
        <taxon>Neopterygii</taxon>
        <taxon>Teleostei</taxon>
        <taxon>Protacanthopterygii</taxon>
        <taxon>Esociformes</taxon>
        <taxon>Umbridae</taxon>
        <taxon>Umbra</taxon>
    </lineage>
</organism>
<dbReference type="Pfam" id="PF00041">
    <property type="entry name" value="fn3"/>
    <property type="match status" value="1"/>
</dbReference>
<sequence length="287" mass="32142">MVIRAGNYVRINVLYEAEPPPEITWMKDNESISRFIQIINSEGCSRLVIPTSKRSDSGIYTVVAKNNVGEASFDIDVLVTDEPKPPGAVELEQIVHGKVIVSWEASPDQELDNRLHYMVAEHNSKTRTWHNVADRIFNNSFTASNILPGTEYRYKIYAKNDMGSSEPSVSPIWGANGNKLSMKTNMTVAVSFERPPSILVPLKVHSPPKGYQLYMTCAIRGCPRPTVMWHLNDVCINDDSNYYITNSYGVCSMYILRVRPKDAGVYRVVAVNSFGKAECATEVVVKD</sequence>
<dbReference type="InterPro" id="IPR003961">
    <property type="entry name" value="FN3_dom"/>
</dbReference>
<protein>
    <submittedName>
        <fullName evidence="6">Uncharacterized protein</fullName>
    </submittedName>
</protein>
<dbReference type="SMART" id="SM00408">
    <property type="entry name" value="IGc2"/>
    <property type="match status" value="2"/>
</dbReference>
<dbReference type="Gene3D" id="2.60.40.10">
    <property type="entry name" value="Immunoglobulins"/>
    <property type="match status" value="3"/>
</dbReference>
<keyword evidence="2" id="KW-0677">Repeat</keyword>
<feature type="domain" description="Ig-like" evidence="4">
    <location>
        <begin position="195"/>
        <end position="286"/>
    </location>
</feature>
<dbReference type="Pfam" id="PF07679">
    <property type="entry name" value="I-set"/>
    <property type="match status" value="2"/>
</dbReference>
<dbReference type="AlphaFoldDB" id="A0ABD0XCE2"/>
<dbReference type="PANTHER" id="PTHR13817">
    <property type="entry name" value="TITIN"/>
    <property type="match status" value="1"/>
</dbReference>
<keyword evidence="7" id="KW-1185">Reference proteome</keyword>
<accession>A0ABD0XCE2</accession>
<evidence type="ECO:0000313" key="6">
    <source>
        <dbReference type="EMBL" id="KAL0978792.1"/>
    </source>
</evidence>
<evidence type="ECO:0000256" key="2">
    <source>
        <dbReference type="ARBA" id="ARBA00022737"/>
    </source>
</evidence>
<dbReference type="InterPro" id="IPR013098">
    <property type="entry name" value="Ig_I-set"/>
</dbReference>
<dbReference type="SMART" id="SM00409">
    <property type="entry name" value="IG"/>
    <property type="match status" value="2"/>
</dbReference>
<dbReference type="InterPro" id="IPR003598">
    <property type="entry name" value="Ig_sub2"/>
</dbReference>
<dbReference type="FunFam" id="2.60.40.10:FF:000031">
    <property type="entry name" value="Myosin-binding protein C, slow type"/>
    <property type="match status" value="1"/>
</dbReference>
<dbReference type="InterPro" id="IPR050964">
    <property type="entry name" value="Striated_Muscle_Regulatory"/>
</dbReference>
<evidence type="ECO:0000259" key="5">
    <source>
        <dbReference type="PROSITE" id="PS50853"/>
    </source>
</evidence>
<dbReference type="InterPro" id="IPR003599">
    <property type="entry name" value="Ig_sub"/>
</dbReference>
<dbReference type="EMBL" id="JAGEUA010000005">
    <property type="protein sequence ID" value="KAL0978792.1"/>
    <property type="molecule type" value="Genomic_DNA"/>
</dbReference>